<dbReference type="Proteomes" id="UP000244240">
    <property type="component" value="Unassembled WGS sequence"/>
</dbReference>
<comment type="caution">
    <text evidence="2">The sequence shown here is derived from an EMBL/GenBank/DDBJ whole genome shotgun (WGS) entry which is preliminary data.</text>
</comment>
<feature type="region of interest" description="Disordered" evidence="1">
    <location>
        <begin position="1"/>
        <end position="51"/>
    </location>
</feature>
<feature type="compositionally biased region" description="Polar residues" evidence="1">
    <location>
        <begin position="42"/>
        <end position="51"/>
    </location>
</feature>
<gene>
    <name evidence="2" type="ORF">C8P63_10955</name>
</gene>
<evidence type="ECO:0000313" key="3">
    <source>
        <dbReference type="Proteomes" id="UP000244240"/>
    </source>
</evidence>
<dbReference type="EMBL" id="QBKR01000009">
    <property type="protein sequence ID" value="PTX60291.1"/>
    <property type="molecule type" value="Genomic_DNA"/>
</dbReference>
<sequence>MPTNDERHKSPVVEPAERNNAGRKPPVRAGEKEEGVPFPKSAPQQSPRREE</sequence>
<dbReference type="RefSeq" id="WP_170109565.1">
    <property type="nucleotide sequence ID" value="NZ_QBKR01000009.1"/>
</dbReference>
<organism evidence="2 3">
    <name type="scientific">Melghirimyces profundicolus</name>
    <dbReference type="NCBI Taxonomy" id="1242148"/>
    <lineage>
        <taxon>Bacteria</taxon>
        <taxon>Bacillati</taxon>
        <taxon>Bacillota</taxon>
        <taxon>Bacilli</taxon>
        <taxon>Bacillales</taxon>
        <taxon>Thermoactinomycetaceae</taxon>
        <taxon>Melghirimyces</taxon>
    </lineage>
</organism>
<evidence type="ECO:0000313" key="2">
    <source>
        <dbReference type="EMBL" id="PTX60291.1"/>
    </source>
</evidence>
<evidence type="ECO:0000256" key="1">
    <source>
        <dbReference type="SAM" id="MobiDB-lite"/>
    </source>
</evidence>
<proteinExistence type="predicted"/>
<protein>
    <submittedName>
        <fullName evidence="2">Uncharacterized protein</fullName>
    </submittedName>
</protein>
<accession>A0A2T6BW46</accession>
<dbReference type="AlphaFoldDB" id="A0A2T6BW46"/>
<reference evidence="2 3" key="1">
    <citation type="submission" date="2018-04" db="EMBL/GenBank/DDBJ databases">
        <title>Genomic Encyclopedia of Archaeal and Bacterial Type Strains, Phase II (KMG-II): from individual species to whole genera.</title>
        <authorList>
            <person name="Goeker M."/>
        </authorList>
    </citation>
    <scope>NUCLEOTIDE SEQUENCE [LARGE SCALE GENOMIC DNA]</scope>
    <source>
        <strain evidence="2 3">DSM 45787</strain>
    </source>
</reference>
<name>A0A2T6BW46_9BACL</name>
<keyword evidence="3" id="KW-1185">Reference proteome</keyword>
<feature type="compositionally biased region" description="Basic and acidic residues" evidence="1">
    <location>
        <begin position="1"/>
        <end position="17"/>
    </location>
</feature>